<name>A0A6M3JNV1_9ZZZZ</name>
<organism evidence="2">
    <name type="scientific">viral metagenome</name>
    <dbReference type="NCBI Taxonomy" id="1070528"/>
    <lineage>
        <taxon>unclassified sequences</taxon>
        <taxon>metagenomes</taxon>
        <taxon>organismal metagenomes</taxon>
    </lineage>
</organism>
<protein>
    <submittedName>
        <fullName evidence="2">Uncharacterized protein</fullName>
    </submittedName>
</protein>
<reference evidence="2" key="1">
    <citation type="submission" date="2020-03" db="EMBL/GenBank/DDBJ databases">
        <title>The deep terrestrial virosphere.</title>
        <authorList>
            <person name="Holmfeldt K."/>
            <person name="Nilsson E."/>
            <person name="Simone D."/>
            <person name="Lopez-Fernandez M."/>
            <person name="Wu X."/>
            <person name="de Brujin I."/>
            <person name="Lundin D."/>
            <person name="Andersson A."/>
            <person name="Bertilsson S."/>
            <person name="Dopson M."/>
        </authorList>
    </citation>
    <scope>NUCLEOTIDE SEQUENCE</scope>
    <source>
        <strain evidence="2">MM415A03136</strain>
        <strain evidence="1">MM415B01264</strain>
    </source>
</reference>
<accession>A0A6M3JNV1</accession>
<gene>
    <name evidence="2" type="ORF">MM415A03136_0005</name>
    <name evidence="1" type="ORF">MM415B01264_0020</name>
</gene>
<dbReference type="EMBL" id="MT141883">
    <property type="protein sequence ID" value="QJA71576.1"/>
    <property type="molecule type" value="Genomic_DNA"/>
</dbReference>
<evidence type="ECO:0000313" key="1">
    <source>
        <dbReference type="EMBL" id="QJA59600.1"/>
    </source>
</evidence>
<dbReference type="EMBL" id="MT141376">
    <property type="protein sequence ID" value="QJA59600.1"/>
    <property type="molecule type" value="Genomic_DNA"/>
</dbReference>
<dbReference type="AlphaFoldDB" id="A0A6M3JNV1"/>
<proteinExistence type="predicted"/>
<sequence>MTTEQARDKTIVLAAWRVTALMPPADSVDLNAVADYIVDGVDEDHAIRRVITEALMGVSRVARGVLGRDASGLVELPGEVEIYWRDDGGCSEWCDAADADPDSLAELIDVSDD</sequence>
<evidence type="ECO:0000313" key="2">
    <source>
        <dbReference type="EMBL" id="QJA71576.1"/>
    </source>
</evidence>